<evidence type="ECO:0008006" key="3">
    <source>
        <dbReference type="Google" id="ProtNLM"/>
    </source>
</evidence>
<name>A0A2S2CZV8_9PROT</name>
<protein>
    <recommendedName>
        <fullName evidence="3">Phasin domain-containing protein</fullName>
    </recommendedName>
</protein>
<dbReference type="AlphaFoldDB" id="A0A2S2CZV8"/>
<gene>
    <name evidence="1" type="ORF">DEW08_28650</name>
</gene>
<dbReference type="RefSeq" id="WP_109333814.1">
    <property type="nucleotide sequence ID" value="NZ_CP029358.1"/>
</dbReference>
<geneLocation type="plasmid" evidence="1 2">
    <name>unnamed3</name>
</geneLocation>
<dbReference type="EMBL" id="CP029358">
    <property type="protein sequence ID" value="AWK89975.1"/>
    <property type="molecule type" value="Genomic_DNA"/>
</dbReference>
<keyword evidence="1" id="KW-0614">Plasmid</keyword>
<organism evidence="1 2">
    <name type="scientific">Azospirillum thermophilum</name>
    <dbReference type="NCBI Taxonomy" id="2202148"/>
    <lineage>
        <taxon>Bacteria</taxon>
        <taxon>Pseudomonadati</taxon>
        <taxon>Pseudomonadota</taxon>
        <taxon>Alphaproteobacteria</taxon>
        <taxon>Rhodospirillales</taxon>
        <taxon>Azospirillaceae</taxon>
        <taxon>Azospirillum</taxon>
    </lineage>
</organism>
<proteinExistence type="predicted"/>
<sequence>MTSQPSTPTPIPTIADLAKVWTPWQTVLSDQTRLWLRGQAQALAALERFNEDWLRRRRAGVNAALAALDRMNATDDAAERNAIANAWATEAAGRWVEDMKSMADCMEAVTKETMASGGEAAERSASAAGGLRAAARATAAAARTSG</sequence>
<accession>A0A2S2CZV8</accession>
<keyword evidence="2" id="KW-1185">Reference proteome</keyword>
<evidence type="ECO:0000313" key="1">
    <source>
        <dbReference type="EMBL" id="AWK89975.1"/>
    </source>
</evidence>
<dbReference type="KEGG" id="azz:DEW08_28650"/>
<reference evidence="2" key="1">
    <citation type="submission" date="2018-05" db="EMBL/GenBank/DDBJ databases">
        <title>Azospirillum thermophila sp. nov., a novel isolated from hot spring.</title>
        <authorList>
            <person name="Zhao Z."/>
        </authorList>
    </citation>
    <scope>NUCLEOTIDE SEQUENCE [LARGE SCALE GENOMIC DNA]</scope>
    <source>
        <strain evidence="2">CFH 70021</strain>
        <plasmid evidence="2">unnamed3</plasmid>
    </source>
</reference>
<dbReference type="Proteomes" id="UP000245629">
    <property type="component" value="Plasmid unnamed3"/>
</dbReference>
<evidence type="ECO:0000313" key="2">
    <source>
        <dbReference type="Proteomes" id="UP000245629"/>
    </source>
</evidence>